<protein>
    <submittedName>
        <fullName evidence="2">Uncharacterized protein</fullName>
    </submittedName>
</protein>
<feature type="compositionally biased region" description="Low complexity" evidence="1">
    <location>
        <begin position="163"/>
        <end position="194"/>
    </location>
</feature>
<evidence type="ECO:0000313" key="2">
    <source>
        <dbReference type="EMBL" id="CAA9322131.1"/>
    </source>
</evidence>
<accession>A0A6J4L489</accession>
<dbReference type="AlphaFoldDB" id="A0A6J4L489"/>
<gene>
    <name evidence="2" type="ORF">AVDCRST_MAG34-1502</name>
</gene>
<dbReference type="EMBL" id="CADCUI010000001">
    <property type="protein sequence ID" value="CAA9322131.1"/>
    <property type="molecule type" value="Genomic_DNA"/>
</dbReference>
<proteinExistence type="predicted"/>
<evidence type="ECO:0000256" key="1">
    <source>
        <dbReference type="SAM" id="MobiDB-lite"/>
    </source>
</evidence>
<organism evidence="2">
    <name type="scientific">uncultured Nocardioidaceae bacterium</name>
    <dbReference type="NCBI Taxonomy" id="253824"/>
    <lineage>
        <taxon>Bacteria</taxon>
        <taxon>Bacillati</taxon>
        <taxon>Actinomycetota</taxon>
        <taxon>Actinomycetes</taxon>
        <taxon>Propionibacteriales</taxon>
        <taxon>Nocardioidaceae</taxon>
        <taxon>environmental samples</taxon>
    </lineage>
</organism>
<dbReference type="Gene3D" id="1.20.120.20">
    <property type="entry name" value="Apolipoprotein"/>
    <property type="match status" value="1"/>
</dbReference>
<feature type="region of interest" description="Disordered" evidence="1">
    <location>
        <begin position="147"/>
        <end position="246"/>
    </location>
</feature>
<name>A0A6J4L489_9ACTN</name>
<sequence>MRSKKSATTLAAALAEAKTQAADLGDRIGPAVEEAKDRIGPLVDDARGRLAPVLDDARTRLTPVVGPVVGDARERLTPVVEDARQRLTPVVEDAMLRLADLGDAVAAKLDDATPAPAAKHSGGSRLKKLLVVAGVGGLAALAAKRLREGPAEPQWRSTPPGRTAPATSDTASSAEGAGVMAAPAAVASMVAADSPDPDAHSGDVPGDGVQSDPGGGSPDEAASDAADGPHTPTTPDAPAERIDLTE</sequence>
<reference evidence="2" key="1">
    <citation type="submission" date="2020-02" db="EMBL/GenBank/DDBJ databases">
        <authorList>
            <person name="Meier V. D."/>
        </authorList>
    </citation>
    <scope>NUCLEOTIDE SEQUENCE</scope>
    <source>
        <strain evidence="2">AVDCRST_MAG34</strain>
    </source>
</reference>
<dbReference type="SUPFAM" id="SSF58113">
    <property type="entry name" value="Apolipoprotein A-I"/>
    <property type="match status" value="1"/>
</dbReference>